<dbReference type="AlphaFoldDB" id="A0A059KKQ8"/>
<protein>
    <recommendedName>
        <fullName evidence="3">Helix-turn-helix domain-containing protein</fullName>
    </recommendedName>
</protein>
<proteinExistence type="predicted"/>
<name>A0A059KKQ8_9BURK</name>
<keyword evidence="2" id="KW-1185">Reference proteome</keyword>
<gene>
    <name evidence="1" type="ORF">X805_24070</name>
</gene>
<evidence type="ECO:0008006" key="3">
    <source>
        <dbReference type="Google" id="ProtNLM"/>
    </source>
</evidence>
<organism evidence="1 2">
    <name type="scientific">Sphaerotilus natans subsp. natans DSM 6575</name>
    <dbReference type="NCBI Taxonomy" id="1286631"/>
    <lineage>
        <taxon>Bacteria</taxon>
        <taxon>Pseudomonadati</taxon>
        <taxon>Pseudomonadota</taxon>
        <taxon>Betaproteobacteria</taxon>
        <taxon>Burkholderiales</taxon>
        <taxon>Sphaerotilaceae</taxon>
        <taxon>Sphaerotilus</taxon>
    </lineage>
</organism>
<dbReference type="RefSeq" id="WP_139330699.1">
    <property type="nucleotide sequence ID" value="NZ_AZRA01000061.1"/>
</dbReference>
<dbReference type="Proteomes" id="UP000026714">
    <property type="component" value="Unassembled WGS sequence"/>
</dbReference>
<comment type="caution">
    <text evidence="1">The sequence shown here is derived from an EMBL/GenBank/DDBJ whole genome shotgun (WGS) entry which is preliminary data.</text>
</comment>
<reference evidence="1 2" key="1">
    <citation type="journal article" date="2014" name="FEMS Microbiol. Ecol.">
        <title>Sphaerotilus natans encrusted with nanoball-shaped Fe(III) oxide minerals formed by nitrate-reducing mixotrophic Fe(II) oxidation.</title>
        <authorList>
            <person name="Park S."/>
            <person name="Kim D.H."/>
            <person name="Lee J.H."/>
            <person name="Hur H.G."/>
        </authorList>
    </citation>
    <scope>NUCLEOTIDE SEQUENCE [LARGE SCALE GENOMIC DNA]</scope>
    <source>
        <strain evidence="1 2">DSM 6575</strain>
    </source>
</reference>
<evidence type="ECO:0000313" key="2">
    <source>
        <dbReference type="Proteomes" id="UP000026714"/>
    </source>
</evidence>
<sequence>MATTTTVKGANETITTAEAAAMLGITTRLVQIRIRAGRIAVRHENRGCKVLKEALLMSIRKDIPEFADDDRLVSIRSIASTSGYSVTKIIAAMNAAGIKQTSSAPDMLRSGGGGWKRMIRKRDAVRLISAMQAD</sequence>
<evidence type="ECO:0000313" key="1">
    <source>
        <dbReference type="EMBL" id="KDB52037.1"/>
    </source>
</evidence>
<dbReference type="EMBL" id="AZRA01000061">
    <property type="protein sequence ID" value="KDB52037.1"/>
    <property type="molecule type" value="Genomic_DNA"/>
</dbReference>
<accession>A0A059KKQ8</accession>